<keyword evidence="4" id="KW-0735">Signal-anchor</keyword>
<evidence type="ECO:0000256" key="2">
    <source>
        <dbReference type="ARBA" id="ARBA00005876"/>
    </source>
</evidence>
<sequence>MWRHTYLVSRLAPRLLLFGSLWLFLLGIVCALLWISLYFDAERDKPRLTGLHSVLRFNPGLGMVPLVDRKTRLLHVNTASPFSFTRLTDQLSAFLSRYVQHYEGGMRNDCSNDQLFLSERRTCFFDINAGGPCSLQDGFGFYRGEPCVALKLNNIFGWLPDPVDKTKKGVLVKCAGRSPIDQELLGPVCYYDLRWYERYVSNGSIVGGFKDFLRVNDQACFNSASYGQFDSMFYPYINQANYHQPLVFVKFPRVTRYTIIRIKCWLEAKNIQVNIAQSEGSLTFTLLVD</sequence>
<dbReference type="Proteomes" id="UP001626550">
    <property type="component" value="Unassembled WGS sequence"/>
</dbReference>
<dbReference type="PANTHER" id="PTHR11523:SF28">
    <property type="entry name" value="NA_K-ATPASE BETA SUBUNIT ISOFORM 4-RELATED"/>
    <property type="match status" value="1"/>
</dbReference>
<dbReference type="Gene3D" id="2.60.40.1660">
    <property type="entry name" value="Na, k-atpase alpha subunit"/>
    <property type="match status" value="1"/>
</dbReference>
<evidence type="ECO:0000256" key="6">
    <source>
        <dbReference type="ARBA" id="ARBA00023136"/>
    </source>
</evidence>
<dbReference type="EMBL" id="JBJKFK010000011">
    <property type="protein sequence ID" value="KAL3321103.1"/>
    <property type="molecule type" value="Genomic_DNA"/>
</dbReference>
<proteinExistence type="inferred from homology"/>
<keyword evidence="9" id="KW-1185">Reference proteome</keyword>
<dbReference type="GO" id="GO:0016020">
    <property type="term" value="C:membrane"/>
    <property type="evidence" value="ECO:0007669"/>
    <property type="project" value="UniProtKB-SubCell"/>
</dbReference>
<evidence type="ECO:0000256" key="5">
    <source>
        <dbReference type="ARBA" id="ARBA00022989"/>
    </source>
</evidence>
<keyword evidence="6 7" id="KW-0472">Membrane</keyword>
<dbReference type="AlphaFoldDB" id="A0ABD2QNU9"/>
<protein>
    <submittedName>
        <fullName evidence="8">ATPase, Na K transporting, beta</fullName>
    </submittedName>
</protein>
<comment type="subcellular location">
    <subcellularLocation>
        <location evidence="1">Membrane</location>
        <topology evidence="1">Single-pass type II membrane protein</topology>
    </subcellularLocation>
</comment>
<gene>
    <name evidence="8" type="primary">ATP1B4_1</name>
    <name evidence="8" type="ORF">Ciccas_000224</name>
</gene>
<accession>A0ABD2QNU9</accession>
<name>A0ABD2QNU9_9PLAT</name>
<evidence type="ECO:0000256" key="7">
    <source>
        <dbReference type="SAM" id="Phobius"/>
    </source>
</evidence>
<evidence type="ECO:0000313" key="8">
    <source>
        <dbReference type="EMBL" id="KAL3321103.1"/>
    </source>
</evidence>
<keyword evidence="5 7" id="KW-1133">Transmembrane helix</keyword>
<feature type="transmembrane region" description="Helical" evidence="7">
    <location>
        <begin position="15"/>
        <end position="39"/>
    </location>
</feature>
<keyword evidence="3 7" id="KW-0812">Transmembrane</keyword>
<evidence type="ECO:0000313" key="9">
    <source>
        <dbReference type="Proteomes" id="UP001626550"/>
    </source>
</evidence>
<evidence type="ECO:0000256" key="4">
    <source>
        <dbReference type="ARBA" id="ARBA00022968"/>
    </source>
</evidence>
<comment type="caution">
    <text evidence="8">The sequence shown here is derived from an EMBL/GenBank/DDBJ whole genome shotgun (WGS) entry which is preliminary data.</text>
</comment>
<evidence type="ECO:0000256" key="3">
    <source>
        <dbReference type="ARBA" id="ARBA00022692"/>
    </source>
</evidence>
<comment type="similarity">
    <text evidence="2">Belongs to the X(+)/potassium ATPases subunit beta family.</text>
</comment>
<dbReference type="PANTHER" id="PTHR11523">
    <property type="entry name" value="SODIUM/POTASSIUM-DEPENDENT ATPASE BETA SUBUNIT"/>
    <property type="match status" value="1"/>
</dbReference>
<dbReference type="InterPro" id="IPR038702">
    <property type="entry name" value="Na/K_ATPase_sub_beta_sf"/>
</dbReference>
<organism evidence="8 9">
    <name type="scientific">Cichlidogyrus casuarinus</name>
    <dbReference type="NCBI Taxonomy" id="1844966"/>
    <lineage>
        <taxon>Eukaryota</taxon>
        <taxon>Metazoa</taxon>
        <taxon>Spiralia</taxon>
        <taxon>Lophotrochozoa</taxon>
        <taxon>Platyhelminthes</taxon>
        <taxon>Monogenea</taxon>
        <taxon>Monopisthocotylea</taxon>
        <taxon>Dactylogyridea</taxon>
        <taxon>Ancyrocephalidae</taxon>
        <taxon>Cichlidogyrus</taxon>
    </lineage>
</organism>
<evidence type="ECO:0000256" key="1">
    <source>
        <dbReference type="ARBA" id="ARBA00004606"/>
    </source>
</evidence>
<reference evidence="8 9" key="1">
    <citation type="submission" date="2024-11" db="EMBL/GenBank/DDBJ databases">
        <title>Adaptive evolution of stress response genes in parasites aligns with host niche diversity.</title>
        <authorList>
            <person name="Hahn C."/>
            <person name="Resl P."/>
        </authorList>
    </citation>
    <scope>NUCLEOTIDE SEQUENCE [LARGE SCALE GENOMIC DNA]</scope>
    <source>
        <strain evidence="8">EGGRZ-B1_66</strain>
        <tissue evidence="8">Body</tissue>
    </source>
</reference>
<dbReference type="InterPro" id="IPR000402">
    <property type="entry name" value="Na/K_ATPase_sub_beta"/>
</dbReference>
<dbReference type="Pfam" id="PF00287">
    <property type="entry name" value="Na_K-ATPase"/>
    <property type="match status" value="2"/>
</dbReference>